<evidence type="ECO:0000313" key="2">
    <source>
        <dbReference type="EMBL" id="TVY24518.1"/>
    </source>
</evidence>
<comment type="caution">
    <text evidence="2">The sequence shown here is derived from an EMBL/GenBank/DDBJ whole genome shotgun (WGS) entry which is preliminary data.</text>
</comment>
<feature type="compositionally biased region" description="Low complexity" evidence="1">
    <location>
        <begin position="48"/>
        <end position="70"/>
    </location>
</feature>
<sequence length="145" mass="15522">MIRNSTRRFIPKISVLPVANQERGFANTRTSPGARDINDVKKHPQPSAPSQTSSSASSTKTSESAARTTANPDSDVNVDMKVAKEEEKKSIGGSKKKKSMAELDEEMRAKLDGISGEGGGAGVEYEGGKAVGLKRGVRENMFRVI</sequence>
<name>A0A8H8QXE6_9HELO</name>
<reference evidence="2 3" key="1">
    <citation type="submission" date="2018-05" db="EMBL/GenBank/DDBJ databases">
        <title>Genome sequencing and assembly of the regulated plant pathogen Lachnellula willkommii and related sister species for the development of diagnostic species identification markers.</title>
        <authorList>
            <person name="Giroux E."/>
            <person name="Bilodeau G."/>
        </authorList>
    </citation>
    <scope>NUCLEOTIDE SEQUENCE [LARGE SCALE GENOMIC DNA]</scope>
    <source>
        <strain evidence="2 3">CBS 185.66</strain>
    </source>
</reference>
<evidence type="ECO:0000256" key="1">
    <source>
        <dbReference type="SAM" id="MobiDB-lite"/>
    </source>
</evidence>
<dbReference type="AlphaFoldDB" id="A0A8H8QXE6"/>
<dbReference type="EMBL" id="QGMH01000127">
    <property type="protein sequence ID" value="TVY24518.1"/>
    <property type="molecule type" value="Genomic_DNA"/>
</dbReference>
<organism evidence="2 3">
    <name type="scientific">Lachnellula hyalina</name>
    <dbReference type="NCBI Taxonomy" id="1316788"/>
    <lineage>
        <taxon>Eukaryota</taxon>
        <taxon>Fungi</taxon>
        <taxon>Dikarya</taxon>
        <taxon>Ascomycota</taxon>
        <taxon>Pezizomycotina</taxon>
        <taxon>Leotiomycetes</taxon>
        <taxon>Helotiales</taxon>
        <taxon>Lachnaceae</taxon>
        <taxon>Lachnellula</taxon>
    </lineage>
</organism>
<feature type="compositionally biased region" description="Basic residues" evidence="1">
    <location>
        <begin position="1"/>
        <end position="10"/>
    </location>
</feature>
<feature type="compositionally biased region" description="Basic and acidic residues" evidence="1">
    <location>
        <begin position="81"/>
        <end position="90"/>
    </location>
</feature>
<proteinExistence type="predicted"/>
<dbReference type="OrthoDB" id="2157103at2759"/>
<evidence type="ECO:0000313" key="3">
    <source>
        <dbReference type="Proteomes" id="UP000431533"/>
    </source>
</evidence>
<dbReference type="RefSeq" id="XP_031003306.1">
    <property type="nucleotide sequence ID" value="XM_031151826.1"/>
</dbReference>
<gene>
    <name evidence="2" type="ORF">LHYA1_G006893</name>
</gene>
<dbReference type="GeneID" id="41987091"/>
<feature type="region of interest" description="Disordered" evidence="1">
    <location>
        <begin position="1"/>
        <end position="101"/>
    </location>
</feature>
<keyword evidence="3" id="KW-1185">Reference proteome</keyword>
<dbReference type="Proteomes" id="UP000431533">
    <property type="component" value="Unassembled WGS sequence"/>
</dbReference>
<accession>A0A8H8QXE6</accession>
<protein>
    <submittedName>
        <fullName evidence="2">Uncharacterized protein</fullName>
    </submittedName>
</protein>